<evidence type="ECO:0000313" key="2">
    <source>
        <dbReference type="Proteomes" id="UP000007305"/>
    </source>
</evidence>
<evidence type="ECO:0000313" key="1">
    <source>
        <dbReference type="EnsemblPlants" id="Zm00001eb179620_P001"/>
    </source>
</evidence>
<reference evidence="2" key="1">
    <citation type="journal article" date="2009" name="Science">
        <title>The B73 maize genome: complexity, diversity, and dynamics.</title>
        <authorList>
            <person name="Schnable P.S."/>
            <person name="Ware D."/>
            <person name="Fulton R.S."/>
            <person name="Stein J.C."/>
            <person name="Wei F."/>
            <person name="Pasternak S."/>
            <person name="Liang C."/>
            <person name="Zhang J."/>
            <person name="Fulton L."/>
            <person name="Graves T.A."/>
            <person name="Minx P."/>
            <person name="Reily A.D."/>
            <person name="Courtney L."/>
            <person name="Kruchowski S.S."/>
            <person name="Tomlinson C."/>
            <person name="Strong C."/>
            <person name="Delehaunty K."/>
            <person name="Fronick C."/>
            <person name="Courtney B."/>
            <person name="Rock S.M."/>
            <person name="Belter E."/>
            <person name="Du F."/>
            <person name="Kim K."/>
            <person name="Abbott R.M."/>
            <person name="Cotton M."/>
            <person name="Levy A."/>
            <person name="Marchetto P."/>
            <person name="Ochoa K."/>
            <person name="Jackson S.M."/>
            <person name="Gillam B."/>
            <person name="Chen W."/>
            <person name="Yan L."/>
            <person name="Higginbotham J."/>
            <person name="Cardenas M."/>
            <person name="Waligorski J."/>
            <person name="Applebaum E."/>
            <person name="Phelps L."/>
            <person name="Falcone J."/>
            <person name="Kanchi K."/>
            <person name="Thane T."/>
            <person name="Scimone A."/>
            <person name="Thane N."/>
            <person name="Henke J."/>
            <person name="Wang T."/>
            <person name="Ruppert J."/>
            <person name="Shah N."/>
            <person name="Rotter K."/>
            <person name="Hodges J."/>
            <person name="Ingenthron E."/>
            <person name="Cordes M."/>
            <person name="Kohlberg S."/>
            <person name="Sgro J."/>
            <person name="Delgado B."/>
            <person name="Mead K."/>
            <person name="Chinwalla A."/>
            <person name="Leonard S."/>
            <person name="Crouse K."/>
            <person name="Collura K."/>
            <person name="Kudrna D."/>
            <person name="Currie J."/>
            <person name="He R."/>
            <person name="Angelova A."/>
            <person name="Rajasekar S."/>
            <person name="Mueller T."/>
            <person name="Lomeli R."/>
            <person name="Scara G."/>
            <person name="Ko A."/>
            <person name="Delaney K."/>
            <person name="Wissotski M."/>
            <person name="Lopez G."/>
            <person name="Campos D."/>
            <person name="Braidotti M."/>
            <person name="Ashley E."/>
            <person name="Golser W."/>
            <person name="Kim H."/>
            <person name="Lee S."/>
            <person name="Lin J."/>
            <person name="Dujmic Z."/>
            <person name="Kim W."/>
            <person name="Talag J."/>
            <person name="Zuccolo A."/>
            <person name="Fan C."/>
            <person name="Sebastian A."/>
            <person name="Kramer M."/>
            <person name="Spiegel L."/>
            <person name="Nascimento L."/>
            <person name="Zutavern T."/>
            <person name="Miller B."/>
            <person name="Ambroise C."/>
            <person name="Muller S."/>
            <person name="Spooner W."/>
            <person name="Narechania A."/>
            <person name="Ren L."/>
            <person name="Wei S."/>
            <person name="Kumari S."/>
            <person name="Faga B."/>
            <person name="Levy M.J."/>
            <person name="McMahan L."/>
            <person name="Van Buren P."/>
            <person name="Vaughn M.W."/>
            <person name="Ying K."/>
            <person name="Yeh C.-T."/>
            <person name="Emrich S.J."/>
            <person name="Jia Y."/>
            <person name="Kalyanaraman A."/>
            <person name="Hsia A.-P."/>
            <person name="Barbazuk W.B."/>
            <person name="Baucom R.S."/>
            <person name="Brutnell T.P."/>
            <person name="Carpita N.C."/>
            <person name="Chaparro C."/>
            <person name="Chia J.-M."/>
            <person name="Deragon J.-M."/>
            <person name="Estill J.C."/>
            <person name="Fu Y."/>
            <person name="Jeddeloh J.A."/>
            <person name="Han Y."/>
            <person name="Lee H."/>
            <person name="Li P."/>
            <person name="Lisch D.R."/>
            <person name="Liu S."/>
            <person name="Liu Z."/>
            <person name="Nagel D.H."/>
            <person name="McCann M.C."/>
            <person name="SanMiguel P."/>
            <person name="Myers A.M."/>
            <person name="Nettleton D."/>
            <person name="Nguyen J."/>
            <person name="Penning B.W."/>
            <person name="Ponnala L."/>
            <person name="Schneider K.L."/>
            <person name="Schwartz D.C."/>
            <person name="Sharma A."/>
            <person name="Soderlund C."/>
            <person name="Springer N.M."/>
            <person name="Sun Q."/>
            <person name="Wang H."/>
            <person name="Waterman M."/>
            <person name="Westerman R."/>
            <person name="Wolfgruber T.K."/>
            <person name="Yang L."/>
            <person name="Yu Y."/>
            <person name="Zhang L."/>
            <person name="Zhou S."/>
            <person name="Zhu Q."/>
            <person name="Bennetzen J.L."/>
            <person name="Dawe R.K."/>
            <person name="Jiang J."/>
            <person name="Jiang N."/>
            <person name="Presting G.G."/>
            <person name="Wessler S.R."/>
            <person name="Aluru S."/>
            <person name="Martienssen R.A."/>
            <person name="Clifton S.W."/>
            <person name="McCombie W.R."/>
            <person name="Wing R.A."/>
            <person name="Wilson R.K."/>
        </authorList>
    </citation>
    <scope>NUCLEOTIDE SEQUENCE [LARGE SCALE GENOMIC DNA]</scope>
    <source>
        <strain evidence="2">cv. B73</strain>
    </source>
</reference>
<sequence>MADVAADLRRRMKEQCSVIQRQFIDSRNWATATSPTFSAALLEARSIANQTVSNRGISTSSPPLLFFSMFRLPL</sequence>
<protein>
    <submittedName>
        <fullName evidence="1">Uncharacterized protein</fullName>
    </submittedName>
</protein>
<dbReference type="EnsemblPlants" id="Zm00001eb179620_T001">
    <property type="protein sequence ID" value="Zm00001eb179620_P001"/>
    <property type="gene ID" value="Zm00001eb179620"/>
</dbReference>
<reference evidence="1" key="3">
    <citation type="submission" date="2021-05" db="UniProtKB">
        <authorList>
            <consortium name="EnsemblPlants"/>
        </authorList>
    </citation>
    <scope>IDENTIFICATION</scope>
    <source>
        <strain evidence="1">cv. B73</strain>
    </source>
</reference>
<dbReference type="AlphaFoldDB" id="A0A804NR54"/>
<dbReference type="InParanoid" id="A0A804NR54"/>
<keyword evidence="2" id="KW-1185">Reference proteome</keyword>
<reference evidence="1" key="2">
    <citation type="submission" date="2019-07" db="EMBL/GenBank/DDBJ databases">
        <authorList>
            <person name="Seetharam A."/>
            <person name="Woodhouse M."/>
            <person name="Cannon E."/>
        </authorList>
    </citation>
    <scope>NUCLEOTIDE SEQUENCE [LARGE SCALE GENOMIC DNA]</scope>
    <source>
        <strain evidence="1">cv. B73</strain>
    </source>
</reference>
<organism evidence="1 2">
    <name type="scientific">Zea mays</name>
    <name type="common">Maize</name>
    <dbReference type="NCBI Taxonomy" id="4577"/>
    <lineage>
        <taxon>Eukaryota</taxon>
        <taxon>Viridiplantae</taxon>
        <taxon>Streptophyta</taxon>
        <taxon>Embryophyta</taxon>
        <taxon>Tracheophyta</taxon>
        <taxon>Spermatophyta</taxon>
        <taxon>Magnoliopsida</taxon>
        <taxon>Liliopsida</taxon>
        <taxon>Poales</taxon>
        <taxon>Poaceae</taxon>
        <taxon>PACMAD clade</taxon>
        <taxon>Panicoideae</taxon>
        <taxon>Andropogonodae</taxon>
        <taxon>Andropogoneae</taxon>
        <taxon>Tripsacinae</taxon>
        <taxon>Zea</taxon>
    </lineage>
</organism>
<dbReference type="Proteomes" id="UP000007305">
    <property type="component" value="Chromosome 4"/>
</dbReference>
<proteinExistence type="predicted"/>
<accession>A0A804NR54</accession>
<name>A0A804NR54_MAIZE</name>
<dbReference type="Gramene" id="Zm00001eb179620_T001">
    <property type="protein sequence ID" value="Zm00001eb179620_P001"/>
    <property type="gene ID" value="Zm00001eb179620"/>
</dbReference>